<dbReference type="NCBIfam" id="TIGR00426">
    <property type="entry name" value="competence protein ComEA helix-hairpin-helix repeat region"/>
    <property type="match status" value="1"/>
</dbReference>
<feature type="domain" description="Helix-hairpin-helix DNA-binding motif class 1" evidence="1">
    <location>
        <begin position="144"/>
        <end position="163"/>
    </location>
</feature>
<gene>
    <name evidence="2" type="primary">comEA</name>
    <name evidence="2" type="ORF">NCTC11088_00071</name>
</gene>
<dbReference type="GO" id="GO:0015628">
    <property type="term" value="P:protein secretion by the type II secretion system"/>
    <property type="evidence" value="ECO:0007669"/>
    <property type="project" value="TreeGrafter"/>
</dbReference>
<evidence type="ECO:0000313" key="3">
    <source>
        <dbReference type="Proteomes" id="UP000254777"/>
    </source>
</evidence>
<sequence length="195" mass="21620">MDFKKNKILIGLLVVVAMFAAKIYVDVNSDFKYHPNLLVDNSDEISDEESEPIQEEIPNEEIYVHVAGRVKSPGLVKLPPESRVIDAVNACGGMFDDADINNINLAKKVSDEDRIYIPYIGEVEESSSSSSGLGKININTASKEDLIKLPNVGEKTAQSIIKYREKNQFKKIEDIMNVPGIGEKTFESLQDSISV</sequence>
<proteinExistence type="predicted"/>
<organism evidence="2 3">
    <name type="scientific">Peptoniphilus indolicus</name>
    <dbReference type="NCBI Taxonomy" id="33030"/>
    <lineage>
        <taxon>Bacteria</taxon>
        <taxon>Bacillati</taxon>
        <taxon>Bacillota</taxon>
        <taxon>Tissierellia</taxon>
        <taxon>Tissierellales</taxon>
        <taxon>Peptoniphilaceae</taxon>
        <taxon>Peptoniphilus</taxon>
    </lineage>
</organism>
<dbReference type="Gene3D" id="1.10.150.320">
    <property type="entry name" value="Photosystem II 12 kDa extrinsic protein"/>
    <property type="match status" value="1"/>
</dbReference>
<evidence type="ECO:0000313" key="2">
    <source>
        <dbReference type="EMBL" id="SUB74341.1"/>
    </source>
</evidence>
<dbReference type="PANTHER" id="PTHR21180">
    <property type="entry name" value="ENDONUCLEASE/EXONUCLEASE/PHOSPHATASE FAMILY DOMAIN-CONTAINING PROTEIN 1"/>
    <property type="match status" value="1"/>
</dbReference>
<dbReference type="Pfam" id="PF10531">
    <property type="entry name" value="SLBB"/>
    <property type="match status" value="1"/>
</dbReference>
<evidence type="ECO:0000259" key="1">
    <source>
        <dbReference type="SMART" id="SM00278"/>
    </source>
</evidence>
<dbReference type="RefSeq" id="WP_004822410.1">
    <property type="nucleotide sequence ID" value="NZ_UGTH01000001.1"/>
</dbReference>
<dbReference type="AlphaFoldDB" id="A0A379D9U7"/>
<dbReference type="InterPro" id="IPR019554">
    <property type="entry name" value="Soluble_ligand-bd"/>
</dbReference>
<dbReference type="InterPro" id="IPR003583">
    <property type="entry name" value="Hlx-hairpin-Hlx_DNA-bd_motif"/>
</dbReference>
<feature type="domain" description="Helix-hairpin-helix DNA-binding motif class 1" evidence="1">
    <location>
        <begin position="173"/>
        <end position="192"/>
    </location>
</feature>
<dbReference type="PANTHER" id="PTHR21180:SF32">
    <property type="entry name" value="ENDONUCLEASE_EXONUCLEASE_PHOSPHATASE FAMILY DOMAIN-CONTAINING PROTEIN 1"/>
    <property type="match status" value="1"/>
</dbReference>
<dbReference type="GO" id="GO:0006281">
    <property type="term" value="P:DNA repair"/>
    <property type="evidence" value="ECO:0007669"/>
    <property type="project" value="InterPro"/>
</dbReference>
<dbReference type="InterPro" id="IPR004509">
    <property type="entry name" value="Competence_ComEA_HhH"/>
</dbReference>
<dbReference type="SUPFAM" id="SSF47781">
    <property type="entry name" value="RuvA domain 2-like"/>
    <property type="match status" value="1"/>
</dbReference>
<name>A0A379D9U7_9FIRM</name>
<protein>
    <submittedName>
        <fullName evidence="2">ComE operon protein 1</fullName>
    </submittedName>
</protein>
<dbReference type="SMART" id="SM00278">
    <property type="entry name" value="HhH1"/>
    <property type="match status" value="2"/>
</dbReference>
<dbReference type="Pfam" id="PF12836">
    <property type="entry name" value="HHH_3"/>
    <property type="match status" value="1"/>
</dbReference>
<accession>A0A379D9U7</accession>
<dbReference type="InterPro" id="IPR010994">
    <property type="entry name" value="RuvA_2-like"/>
</dbReference>
<reference evidence="2 3" key="1">
    <citation type="submission" date="2018-06" db="EMBL/GenBank/DDBJ databases">
        <authorList>
            <consortium name="Pathogen Informatics"/>
            <person name="Doyle S."/>
        </authorList>
    </citation>
    <scope>NUCLEOTIDE SEQUENCE [LARGE SCALE GENOMIC DNA]</scope>
    <source>
        <strain evidence="2 3">NCTC11088</strain>
    </source>
</reference>
<dbReference type="EMBL" id="UGTH01000001">
    <property type="protein sequence ID" value="SUB74341.1"/>
    <property type="molecule type" value="Genomic_DNA"/>
</dbReference>
<dbReference type="GO" id="GO:0015627">
    <property type="term" value="C:type II protein secretion system complex"/>
    <property type="evidence" value="ECO:0007669"/>
    <property type="project" value="TreeGrafter"/>
</dbReference>
<dbReference type="Proteomes" id="UP000254777">
    <property type="component" value="Unassembled WGS sequence"/>
</dbReference>
<dbReference type="InterPro" id="IPR051675">
    <property type="entry name" value="Endo/Exo/Phosphatase_dom_1"/>
</dbReference>
<dbReference type="GO" id="GO:0003677">
    <property type="term" value="F:DNA binding"/>
    <property type="evidence" value="ECO:0007669"/>
    <property type="project" value="InterPro"/>
</dbReference>